<evidence type="ECO:0000256" key="4">
    <source>
        <dbReference type="ARBA" id="ARBA00035242"/>
    </source>
</evidence>
<dbReference type="Proteomes" id="UP000178873">
    <property type="component" value="Unassembled WGS sequence"/>
</dbReference>
<dbReference type="InterPro" id="IPR012340">
    <property type="entry name" value="NA-bd_OB-fold"/>
</dbReference>
<dbReference type="InterPro" id="IPR005880">
    <property type="entry name" value="Ribosomal_uL2_bac/org-type"/>
</dbReference>
<dbReference type="EMBL" id="MHRF01000007">
    <property type="protein sequence ID" value="OHA18149.1"/>
    <property type="molecule type" value="Genomic_DNA"/>
</dbReference>
<dbReference type="Gene3D" id="2.30.30.30">
    <property type="match status" value="1"/>
</dbReference>
<comment type="subunit">
    <text evidence="5">Part of the 50S ribosomal subunit. Forms a bridge to the 30S subunit in the 70S ribosome.</text>
</comment>
<protein>
    <recommendedName>
        <fullName evidence="4 5">Large ribosomal subunit protein uL2</fullName>
    </recommendedName>
</protein>
<dbReference type="InterPro" id="IPR008991">
    <property type="entry name" value="Translation_prot_SH3-like_sf"/>
</dbReference>
<dbReference type="PROSITE" id="PS00467">
    <property type="entry name" value="RIBOSOMAL_L2"/>
    <property type="match status" value="1"/>
</dbReference>
<evidence type="ECO:0000259" key="8">
    <source>
        <dbReference type="SMART" id="SM01383"/>
    </source>
</evidence>
<feature type="domain" description="Large ribosomal subunit protein uL2 RNA-binding" evidence="8">
    <location>
        <begin position="43"/>
        <end position="118"/>
    </location>
</feature>
<dbReference type="InterPro" id="IPR022666">
    <property type="entry name" value="Ribosomal_uL2_RNA-bd_dom"/>
</dbReference>
<evidence type="ECO:0000313" key="9">
    <source>
        <dbReference type="EMBL" id="OHA18149.1"/>
    </source>
</evidence>
<dbReference type="GO" id="GO:0015934">
    <property type="term" value="C:large ribosomal subunit"/>
    <property type="evidence" value="ECO:0007669"/>
    <property type="project" value="InterPro"/>
</dbReference>
<evidence type="ECO:0000256" key="2">
    <source>
        <dbReference type="ARBA" id="ARBA00022980"/>
    </source>
</evidence>
<dbReference type="AlphaFoldDB" id="A0A1G2M4X6"/>
<dbReference type="Gene3D" id="2.40.50.140">
    <property type="entry name" value="Nucleic acid-binding proteins"/>
    <property type="match status" value="1"/>
</dbReference>
<evidence type="ECO:0000256" key="1">
    <source>
        <dbReference type="ARBA" id="ARBA00005636"/>
    </source>
</evidence>
<comment type="function">
    <text evidence="5">One of the primary rRNA binding proteins. Required for association of the 30S and 50S subunits to form the 70S ribosome, for tRNA binding and peptide bond formation. It has been suggested to have peptidyltransferase activity; this is somewhat controversial. Makes several contacts with the 16S rRNA in the 70S ribosome.</text>
</comment>
<evidence type="ECO:0000256" key="3">
    <source>
        <dbReference type="ARBA" id="ARBA00023274"/>
    </source>
</evidence>
<dbReference type="GO" id="GO:0019843">
    <property type="term" value="F:rRNA binding"/>
    <property type="evidence" value="ECO:0007669"/>
    <property type="project" value="UniProtKB-UniRule"/>
</dbReference>
<dbReference type="STRING" id="1802301.A2664_01620"/>
<dbReference type="Pfam" id="PF03947">
    <property type="entry name" value="Ribosomal_L2_C"/>
    <property type="match status" value="1"/>
</dbReference>
<dbReference type="GO" id="GO:0016740">
    <property type="term" value="F:transferase activity"/>
    <property type="evidence" value="ECO:0007669"/>
    <property type="project" value="InterPro"/>
</dbReference>
<keyword evidence="5" id="KW-0699">rRNA-binding</keyword>
<dbReference type="Gene3D" id="4.10.950.10">
    <property type="entry name" value="Ribosomal protein L2, domain 3"/>
    <property type="match status" value="1"/>
</dbReference>
<dbReference type="InterPro" id="IPR022671">
    <property type="entry name" value="Ribosomal_uL2_CS"/>
</dbReference>
<dbReference type="InterPro" id="IPR022669">
    <property type="entry name" value="Ribosomal_uL2_C"/>
</dbReference>
<dbReference type="GO" id="GO:0003735">
    <property type="term" value="F:structural constituent of ribosome"/>
    <property type="evidence" value="ECO:0007669"/>
    <property type="project" value="InterPro"/>
</dbReference>
<keyword evidence="5" id="KW-0694">RNA-binding</keyword>
<keyword evidence="3 5" id="KW-0687">Ribonucleoprotein</keyword>
<organism evidence="9 10">
    <name type="scientific">Candidatus Taylorbacteria bacterium RIFCSPHIGHO2_01_FULL_46_22b</name>
    <dbReference type="NCBI Taxonomy" id="1802301"/>
    <lineage>
        <taxon>Bacteria</taxon>
        <taxon>Candidatus Tayloriibacteriota</taxon>
    </lineage>
</organism>
<dbReference type="NCBIfam" id="TIGR01171">
    <property type="entry name" value="rplB_bact"/>
    <property type="match status" value="1"/>
</dbReference>
<keyword evidence="2 5" id="KW-0689">Ribosomal protein</keyword>
<feature type="region of interest" description="Disordered" evidence="6">
    <location>
        <begin position="222"/>
        <end position="266"/>
    </location>
</feature>
<dbReference type="InterPro" id="IPR002171">
    <property type="entry name" value="Ribosomal_uL2"/>
</dbReference>
<proteinExistence type="inferred from homology"/>
<comment type="similarity">
    <text evidence="1 5">Belongs to the universal ribosomal protein uL2 family.</text>
</comment>
<dbReference type="Pfam" id="PF00181">
    <property type="entry name" value="Ribosomal_L2_N"/>
    <property type="match status" value="1"/>
</dbReference>
<dbReference type="SMART" id="SM01382">
    <property type="entry name" value="Ribosomal_L2_C"/>
    <property type="match status" value="1"/>
</dbReference>
<dbReference type="SUPFAM" id="SSF50104">
    <property type="entry name" value="Translation proteins SH3-like domain"/>
    <property type="match status" value="1"/>
</dbReference>
<evidence type="ECO:0000256" key="5">
    <source>
        <dbReference type="HAMAP-Rule" id="MF_01320"/>
    </source>
</evidence>
<evidence type="ECO:0000256" key="6">
    <source>
        <dbReference type="SAM" id="MobiDB-lite"/>
    </source>
</evidence>
<feature type="domain" description="Large ribosomal subunit protein uL2 C-terminal" evidence="7">
    <location>
        <begin position="125"/>
        <end position="254"/>
    </location>
</feature>
<sequence length="286" mass="31745">MTMKFYKPTSKSRRHLSTVSYRGVITENEPHKALTSGFKRDMGRNNRGRITVQHKGGGNKHLYRMVDFKYDKYDMPARIETVEYDPNRTGFIGRVIYPDGERRYVLLPKEMTVGAVFSVSASAPLTVGNRLPLKKIPVGTFIYNVEIKPNGGAILARSAGNFAQLVALEGGHAQIKLPSTEVRKVSAEAWACIGSVSNEENHLVNLGKAGRSRWLGIRPTVRGTAKNPVDHPYGGGEGRQGRGRRRAITRTGKPVGKGQKSRRAKKYSNVFIVSRRKVGKNRKASL</sequence>
<dbReference type="FunFam" id="2.30.30.30:FF:000001">
    <property type="entry name" value="50S ribosomal protein L2"/>
    <property type="match status" value="1"/>
</dbReference>
<dbReference type="SUPFAM" id="SSF50249">
    <property type="entry name" value="Nucleic acid-binding proteins"/>
    <property type="match status" value="1"/>
</dbReference>
<dbReference type="FunFam" id="4.10.950.10:FF:000001">
    <property type="entry name" value="50S ribosomal protein L2"/>
    <property type="match status" value="1"/>
</dbReference>
<dbReference type="HAMAP" id="MF_01320_B">
    <property type="entry name" value="Ribosomal_uL2_B"/>
    <property type="match status" value="1"/>
</dbReference>
<dbReference type="PIRSF" id="PIRSF002158">
    <property type="entry name" value="Ribosomal_L2"/>
    <property type="match status" value="1"/>
</dbReference>
<dbReference type="PANTHER" id="PTHR13691:SF5">
    <property type="entry name" value="LARGE RIBOSOMAL SUBUNIT PROTEIN UL2M"/>
    <property type="match status" value="1"/>
</dbReference>
<dbReference type="SMART" id="SM01383">
    <property type="entry name" value="Ribosomal_L2"/>
    <property type="match status" value="1"/>
</dbReference>
<evidence type="ECO:0000313" key="10">
    <source>
        <dbReference type="Proteomes" id="UP000178873"/>
    </source>
</evidence>
<evidence type="ECO:0000259" key="7">
    <source>
        <dbReference type="SMART" id="SM01382"/>
    </source>
</evidence>
<name>A0A1G2M4X6_9BACT</name>
<dbReference type="InterPro" id="IPR014726">
    <property type="entry name" value="Ribosomal_uL2_dom3"/>
</dbReference>
<comment type="caution">
    <text evidence="9">The sequence shown here is derived from an EMBL/GenBank/DDBJ whole genome shotgun (WGS) entry which is preliminary data.</text>
</comment>
<accession>A0A1G2M4X6</accession>
<reference evidence="9 10" key="1">
    <citation type="journal article" date="2016" name="Nat. Commun.">
        <title>Thousands of microbial genomes shed light on interconnected biogeochemical processes in an aquifer system.</title>
        <authorList>
            <person name="Anantharaman K."/>
            <person name="Brown C.T."/>
            <person name="Hug L.A."/>
            <person name="Sharon I."/>
            <person name="Castelle C.J."/>
            <person name="Probst A.J."/>
            <person name="Thomas B.C."/>
            <person name="Singh A."/>
            <person name="Wilkins M.J."/>
            <person name="Karaoz U."/>
            <person name="Brodie E.L."/>
            <person name="Williams K.H."/>
            <person name="Hubbard S.S."/>
            <person name="Banfield J.F."/>
        </authorList>
    </citation>
    <scope>NUCLEOTIDE SEQUENCE [LARGE SCALE GENOMIC DNA]</scope>
</reference>
<dbReference type="InterPro" id="IPR014722">
    <property type="entry name" value="Rib_uL2_dom2"/>
</dbReference>
<dbReference type="GO" id="GO:0002181">
    <property type="term" value="P:cytoplasmic translation"/>
    <property type="evidence" value="ECO:0007669"/>
    <property type="project" value="TreeGrafter"/>
</dbReference>
<dbReference type="PANTHER" id="PTHR13691">
    <property type="entry name" value="RIBOSOMAL PROTEIN L2"/>
    <property type="match status" value="1"/>
</dbReference>
<gene>
    <name evidence="5" type="primary">rplB</name>
    <name evidence="9" type="ORF">A2664_01620</name>
</gene>